<dbReference type="InterPro" id="IPR007219">
    <property type="entry name" value="XnlR_reg_dom"/>
</dbReference>
<comment type="similarity">
    <text evidence="2">Belongs to the methyltransferase superfamily. L-isoaspartyl/D-aspartyl protein methyltransferase family.</text>
</comment>
<dbReference type="SUPFAM" id="SSF53335">
    <property type="entry name" value="S-adenosyl-L-methionine-dependent methyltransferases"/>
    <property type="match status" value="1"/>
</dbReference>
<dbReference type="InterPro" id="IPR050815">
    <property type="entry name" value="TF_fung"/>
</dbReference>
<feature type="domain" description="EF-hand" evidence="8">
    <location>
        <begin position="168"/>
        <end position="196"/>
    </location>
</feature>
<accession>A0ABP9YL37</accession>
<evidence type="ECO:0000313" key="9">
    <source>
        <dbReference type="EMBL" id="GAA5807576.1"/>
    </source>
</evidence>
<evidence type="ECO:0000256" key="7">
    <source>
        <dbReference type="SAM" id="MobiDB-lite"/>
    </source>
</evidence>
<dbReference type="CDD" id="cd12148">
    <property type="entry name" value="fungal_TF_MHR"/>
    <property type="match status" value="1"/>
</dbReference>
<keyword evidence="10" id="KW-1185">Reference proteome</keyword>
<evidence type="ECO:0000256" key="5">
    <source>
        <dbReference type="ARBA" id="ARBA00023163"/>
    </source>
</evidence>
<evidence type="ECO:0000256" key="6">
    <source>
        <dbReference type="ARBA" id="ARBA00023242"/>
    </source>
</evidence>
<feature type="region of interest" description="Disordered" evidence="7">
    <location>
        <begin position="802"/>
        <end position="837"/>
    </location>
</feature>
<proteinExistence type="inferred from homology"/>
<feature type="compositionally biased region" description="Low complexity" evidence="7">
    <location>
        <begin position="736"/>
        <end position="756"/>
    </location>
</feature>
<keyword evidence="6" id="KW-0539">Nucleus</keyword>
<gene>
    <name evidence="9" type="ORF">MFLAVUS_000941</name>
</gene>
<dbReference type="InterPro" id="IPR001138">
    <property type="entry name" value="Zn2Cys6_DnaBD"/>
</dbReference>
<dbReference type="EMBL" id="BAABUK010000002">
    <property type="protein sequence ID" value="GAA5807576.1"/>
    <property type="molecule type" value="Genomic_DNA"/>
</dbReference>
<dbReference type="SMART" id="SM00906">
    <property type="entry name" value="Fungal_trans"/>
    <property type="match status" value="1"/>
</dbReference>
<organism evidence="9 10">
    <name type="scientific">Mucor flavus</name>
    <dbReference type="NCBI Taxonomy" id="439312"/>
    <lineage>
        <taxon>Eukaryota</taxon>
        <taxon>Fungi</taxon>
        <taxon>Fungi incertae sedis</taxon>
        <taxon>Mucoromycota</taxon>
        <taxon>Mucoromycotina</taxon>
        <taxon>Mucoromycetes</taxon>
        <taxon>Mucorales</taxon>
        <taxon>Mucorineae</taxon>
        <taxon>Mucoraceae</taxon>
        <taxon>Mucor</taxon>
    </lineage>
</organism>
<dbReference type="PROSITE" id="PS50222">
    <property type="entry name" value="EF_HAND_2"/>
    <property type="match status" value="1"/>
</dbReference>
<feature type="compositionally biased region" description="Low complexity" evidence="7">
    <location>
        <begin position="814"/>
        <end position="828"/>
    </location>
</feature>
<dbReference type="PANTHER" id="PTHR47338">
    <property type="entry name" value="ZN(II)2CYS6 TRANSCRIPTION FACTOR (EUROFUNG)-RELATED"/>
    <property type="match status" value="1"/>
</dbReference>
<evidence type="ECO:0000256" key="4">
    <source>
        <dbReference type="ARBA" id="ARBA00023015"/>
    </source>
</evidence>
<dbReference type="Gene3D" id="4.10.240.10">
    <property type="entry name" value="Zn(2)-C6 fungal-type DNA-binding domain"/>
    <property type="match status" value="1"/>
</dbReference>
<dbReference type="PROSITE" id="PS01279">
    <property type="entry name" value="PCMT"/>
    <property type="match status" value="1"/>
</dbReference>
<feature type="compositionally biased region" description="Low complexity" evidence="7">
    <location>
        <begin position="923"/>
        <end position="933"/>
    </location>
</feature>
<feature type="region of interest" description="Disordered" evidence="7">
    <location>
        <begin position="736"/>
        <end position="757"/>
    </location>
</feature>
<evidence type="ECO:0000256" key="1">
    <source>
        <dbReference type="ARBA" id="ARBA00004123"/>
    </source>
</evidence>
<reference evidence="9 10" key="1">
    <citation type="submission" date="2024-04" db="EMBL/GenBank/DDBJ databases">
        <title>genome sequences of Mucor flavus KT1a and Helicostylum pulchrum KT1b strains isolated from the surface of a dry-aged beef.</title>
        <authorList>
            <person name="Toyotome T."/>
            <person name="Hosono M."/>
            <person name="Torimaru M."/>
            <person name="Fukuda K."/>
            <person name="Mikami N."/>
        </authorList>
    </citation>
    <scope>NUCLEOTIDE SEQUENCE [LARGE SCALE GENOMIC DNA]</scope>
    <source>
        <strain evidence="9 10">KT1a</strain>
    </source>
</reference>
<keyword evidence="4" id="KW-0805">Transcription regulation</keyword>
<feature type="compositionally biased region" description="Low complexity" evidence="7">
    <location>
        <begin position="888"/>
        <end position="916"/>
    </location>
</feature>
<name>A0ABP9YL37_9FUNG</name>
<keyword evidence="3" id="KW-0479">Metal-binding</keyword>
<dbReference type="InterPro" id="IPR002048">
    <property type="entry name" value="EF_hand_dom"/>
</dbReference>
<feature type="compositionally biased region" description="Polar residues" evidence="7">
    <location>
        <begin position="934"/>
        <end position="946"/>
    </location>
</feature>
<dbReference type="PANTHER" id="PTHR47338:SF5">
    <property type="entry name" value="ZN(II)2CYS6 TRANSCRIPTION FACTOR (EUROFUNG)"/>
    <property type="match status" value="1"/>
</dbReference>
<dbReference type="CDD" id="cd00067">
    <property type="entry name" value="GAL4"/>
    <property type="match status" value="1"/>
</dbReference>
<dbReference type="Pfam" id="PF01135">
    <property type="entry name" value="PCMT"/>
    <property type="match status" value="1"/>
</dbReference>
<feature type="region of interest" description="Disordered" evidence="7">
    <location>
        <begin position="876"/>
        <end position="946"/>
    </location>
</feature>
<protein>
    <recommendedName>
        <fullName evidence="8">EF-hand domain-containing protein</fullName>
    </recommendedName>
</protein>
<dbReference type="Gene3D" id="3.40.50.150">
    <property type="entry name" value="Vaccinia Virus protein VP39"/>
    <property type="match status" value="1"/>
</dbReference>
<dbReference type="InterPro" id="IPR036864">
    <property type="entry name" value="Zn2-C6_fun-type_DNA-bd_sf"/>
</dbReference>
<evidence type="ECO:0000256" key="3">
    <source>
        <dbReference type="ARBA" id="ARBA00022723"/>
    </source>
</evidence>
<dbReference type="InterPro" id="IPR000682">
    <property type="entry name" value="PCMT"/>
</dbReference>
<comment type="subcellular location">
    <subcellularLocation>
        <location evidence="1">Nucleus</location>
    </subcellularLocation>
</comment>
<feature type="region of interest" description="Disordered" evidence="7">
    <location>
        <begin position="241"/>
        <end position="261"/>
    </location>
</feature>
<evidence type="ECO:0000313" key="10">
    <source>
        <dbReference type="Proteomes" id="UP001473302"/>
    </source>
</evidence>
<evidence type="ECO:0000256" key="2">
    <source>
        <dbReference type="ARBA" id="ARBA00005369"/>
    </source>
</evidence>
<evidence type="ECO:0000259" key="8">
    <source>
        <dbReference type="PROSITE" id="PS50222"/>
    </source>
</evidence>
<dbReference type="InterPro" id="IPR029063">
    <property type="entry name" value="SAM-dependent_MTases_sf"/>
</dbReference>
<dbReference type="Pfam" id="PF00172">
    <property type="entry name" value="Zn_clus"/>
    <property type="match status" value="1"/>
</dbReference>
<keyword evidence="5" id="KW-0804">Transcription</keyword>
<sequence>MAWRCSGSTNIELVDNLVNASIISNERVIAAMRSIDRKDYCPRFSYEDSPQTLGYGATISAPHMHGYALENLEPFLRPGMKALDVGSGSGYLSACMAEMVGETEANHREWIQREQIKIVVGDGRLGYEQEGPYDCIHVGAAAPTTPTELLNQLKSPGRLFIPVGTDSQMILVYDKDKDGHLHKKELMGVMIKCDESRPDCRQCQDANIVCEYTEPKKRGPRKGYVQLLEERLAQMERKLMGPSAGMKNPKSSILNDEESNSLSSSSVHVQSPIQLYENPENCADLPPLDIVIHLVDLFFKYINSLFPFVHRITLKKSIKDGTVSRPLLYSVLAISARFSENPSIRTDPPYLAGEKYAEKALSLVDAELLEPNLANIQFWGIMSCLEYGHASGSKSWIYGGLAVRFCQELGYYKEETMRAPILAEDGSIDTVAMALRRRVFWSCLSIDKLSSAGTHRPQCIERSDCDTVPPNVCECLVLRDPTYHKNIDGKPISDDSLMNIATHYMRIIESYGEVNRFMNRAKSNSASIVWPPIAEFRNLDMQLRAWQDNLPDKFHFNQKNLEHHRLYASGNYLNIWLSGHAIWCSSMMILHRGSLAFSDIKSSNNLAEDLYRRIQQSIDTCRMCVDAATGIFGAIKDFCGFNILPYVGYSAYVFATVLMTSTFSGTPESCKKSNRNLKILYDLIDKLRPYWPMCERLADATHELLVAHQRLYEERGVVENNEMRYHADVKVNYPTSRASMKSHSSSEHSSPNISMSPITMNRSEALPLSTLLGNTSSSDEPSILTTYSQTSLQQRPYKTNEYYMSPSTSVNTLSNSQQQSMFGQQQKQPESSALSSTYSNWNRGNEIDFNSLEFLYDTGLFGQVVFDANNEAASMGTGYPQQQPTYESMMQSSSQSYMTTPIPISSSSNPNTTVPTFQPMIPQQQQQQQQQQQSPSTYNPSKSLWN</sequence>
<dbReference type="Pfam" id="PF04082">
    <property type="entry name" value="Fungal_trans"/>
    <property type="match status" value="1"/>
</dbReference>
<comment type="caution">
    <text evidence="9">The sequence shown here is derived from an EMBL/GenBank/DDBJ whole genome shotgun (WGS) entry which is preliminary data.</text>
</comment>
<dbReference type="Proteomes" id="UP001473302">
    <property type="component" value="Unassembled WGS sequence"/>
</dbReference>